<accession>A0A5A7UL88</accession>
<dbReference type="OrthoDB" id="1921870at2759"/>
<name>A0A5A7UL88_CUCMM</name>
<evidence type="ECO:0000256" key="1">
    <source>
        <dbReference type="SAM" id="MobiDB-lite"/>
    </source>
</evidence>
<dbReference type="InterPro" id="IPR004252">
    <property type="entry name" value="Probable_transposase_24"/>
</dbReference>
<feature type="compositionally biased region" description="Polar residues" evidence="1">
    <location>
        <begin position="36"/>
        <end position="61"/>
    </location>
</feature>
<gene>
    <name evidence="2" type="ORF">E6C27_scaffold43052G002270</name>
</gene>
<dbReference type="Proteomes" id="UP000321393">
    <property type="component" value="Unassembled WGS sequence"/>
</dbReference>
<protein>
    <submittedName>
        <fullName evidence="2">CACTA en-spm transposon protein</fullName>
    </submittedName>
</protein>
<dbReference type="EMBL" id="SSTE01008633">
    <property type="protein sequence ID" value="KAA0055056.1"/>
    <property type="molecule type" value="Genomic_DNA"/>
</dbReference>
<organism evidence="2 3">
    <name type="scientific">Cucumis melo var. makuwa</name>
    <name type="common">Oriental melon</name>
    <dbReference type="NCBI Taxonomy" id="1194695"/>
    <lineage>
        <taxon>Eukaryota</taxon>
        <taxon>Viridiplantae</taxon>
        <taxon>Streptophyta</taxon>
        <taxon>Embryophyta</taxon>
        <taxon>Tracheophyta</taxon>
        <taxon>Spermatophyta</taxon>
        <taxon>Magnoliopsida</taxon>
        <taxon>eudicotyledons</taxon>
        <taxon>Gunneridae</taxon>
        <taxon>Pentapetalae</taxon>
        <taxon>rosids</taxon>
        <taxon>fabids</taxon>
        <taxon>Cucurbitales</taxon>
        <taxon>Cucurbitaceae</taxon>
        <taxon>Benincaseae</taxon>
        <taxon>Cucumis</taxon>
    </lineage>
</organism>
<feature type="region of interest" description="Disordered" evidence="1">
    <location>
        <begin position="27"/>
        <end position="61"/>
    </location>
</feature>
<dbReference type="AlphaFoldDB" id="A0A5A7UL88"/>
<dbReference type="Pfam" id="PF03004">
    <property type="entry name" value="Transposase_24"/>
    <property type="match status" value="1"/>
</dbReference>
<reference evidence="2 3" key="1">
    <citation type="submission" date="2019-08" db="EMBL/GenBank/DDBJ databases">
        <title>Draft genome sequences of two oriental melons (Cucumis melo L. var makuwa).</title>
        <authorList>
            <person name="Kwon S.-Y."/>
        </authorList>
    </citation>
    <scope>NUCLEOTIDE SEQUENCE [LARGE SCALE GENOMIC DNA]</scope>
    <source>
        <strain evidence="3">cv. SW 3</strain>
        <tissue evidence="2">Leaf</tissue>
    </source>
</reference>
<sequence>MNKFIEYQMFSTFKEFRGDCHRHFKKYSDPDEEQSRTNMAARQKQPYNHSTGSKSFLQSQHKLAEQRGESVDCVELF</sequence>
<evidence type="ECO:0000313" key="2">
    <source>
        <dbReference type="EMBL" id="KAA0055056.1"/>
    </source>
</evidence>
<proteinExistence type="predicted"/>
<comment type="caution">
    <text evidence="2">The sequence shown here is derived from an EMBL/GenBank/DDBJ whole genome shotgun (WGS) entry which is preliminary data.</text>
</comment>
<evidence type="ECO:0000313" key="3">
    <source>
        <dbReference type="Proteomes" id="UP000321393"/>
    </source>
</evidence>